<dbReference type="Pfam" id="PF12767">
    <property type="entry name" value="SAGA-Tad1"/>
    <property type="match status" value="1"/>
</dbReference>
<dbReference type="EMBL" id="CM008052">
    <property type="protein sequence ID" value="PVH34984.1"/>
    <property type="molecule type" value="Genomic_DNA"/>
</dbReference>
<dbReference type="AlphaFoldDB" id="A0A2S3I5E5"/>
<reference evidence="2" key="1">
    <citation type="submission" date="2018-04" db="EMBL/GenBank/DDBJ databases">
        <title>WGS assembly of Panicum hallii.</title>
        <authorList>
            <person name="Lovell J."/>
            <person name="Jenkins J."/>
            <person name="Lowry D."/>
            <person name="Mamidi S."/>
            <person name="Sreedasyam A."/>
            <person name="Weng X."/>
            <person name="Barry K."/>
            <person name="Bonette J."/>
            <person name="Campitelli B."/>
            <person name="Daum C."/>
            <person name="Gordon S."/>
            <person name="Gould B."/>
            <person name="Lipzen A."/>
            <person name="Macqueen A."/>
            <person name="Palacio-Mejia J."/>
            <person name="Plott C."/>
            <person name="Shakirov E."/>
            <person name="Shu S."/>
            <person name="Yoshinaga Y."/>
            <person name="Zane M."/>
            <person name="Rokhsar D."/>
            <person name="Grimwood J."/>
            <person name="Schmutz J."/>
            <person name="Juenger T."/>
        </authorList>
    </citation>
    <scope>NUCLEOTIDE SEQUENCE [LARGE SCALE GENOMIC DNA]</scope>
    <source>
        <strain evidence="2">FIL2</strain>
    </source>
</reference>
<dbReference type="EMBL" id="CM008052">
    <property type="protein sequence ID" value="PVH34986.1"/>
    <property type="molecule type" value="Genomic_DNA"/>
</dbReference>
<feature type="region of interest" description="Disordered" evidence="1">
    <location>
        <begin position="1"/>
        <end position="22"/>
    </location>
</feature>
<dbReference type="GO" id="GO:0006357">
    <property type="term" value="P:regulation of transcription by RNA polymerase II"/>
    <property type="evidence" value="ECO:0007669"/>
    <property type="project" value="TreeGrafter"/>
</dbReference>
<sequence length="393" mass="43015">MPSSTPPSGQSAPSLQPLPSSAAVQSTRIDVREIKSKIFKRIGPERARKYFQQLERFLSSRLSKNEFEKLCLVALGRENLPLHNHLIRSILHNASRACGPPVINDPKLVRGATSSGHAFVSPVWDNSGALNQNFKENKPSSRRENALSQKSSLNHYETIIQENGIHHLSDLKRCPQLQKGDHLEPLIKRPCVEKEPFSLHSLHSNGSALPSGENLGREIIHQSHGPVQAPLGIQLRPDCFSGAQKCLSLASFSSKDTSDTCIDFGELCDTLSVKKRMDKIAESEGLEGVSIECANLLNNGIDAFIKQLIGSCVELVTAGSQLGKLRNQALKQQLRRKLINGVSLQNHIPGQGSIVPSETNSISLQDLKAVMELNPCLLGVNASLLLEKINSYD</sequence>
<evidence type="ECO:0000256" key="1">
    <source>
        <dbReference type="SAM" id="MobiDB-lite"/>
    </source>
</evidence>
<dbReference type="EMBL" id="CM008052">
    <property type="protein sequence ID" value="PVH34987.1"/>
    <property type="molecule type" value="Genomic_DNA"/>
</dbReference>
<proteinExistence type="predicted"/>
<dbReference type="EMBL" id="CM008052">
    <property type="protein sequence ID" value="PAN37326.1"/>
    <property type="molecule type" value="Genomic_DNA"/>
</dbReference>
<dbReference type="Gramene" id="PVH34985">
    <property type="protein sequence ID" value="PVH34985"/>
    <property type="gene ID" value="PAHAL_7G081400"/>
</dbReference>
<evidence type="ECO:0008006" key="3">
    <source>
        <dbReference type="Google" id="ProtNLM"/>
    </source>
</evidence>
<dbReference type="Gramene" id="PAN37326">
    <property type="protein sequence ID" value="PAN37326"/>
    <property type="gene ID" value="PAHAL_7G081400"/>
</dbReference>
<protein>
    <recommendedName>
        <fullName evidence="3">Transcriptional coactivator Hfi1/Transcriptional adapter 1</fullName>
    </recommendedName>
</protein>
<dbReference type="EMBL" id="CM008052">
    <property type="protein sequence ID" value="PVH34983.1"/>
    <property type="molecule type" value="Genomic_DNA"/>
</dbReference>
<dbReference type="InterPro" id="IPR024738">
    <property type="entry name" value="Hfi1/Tada1"/>
</dbReference>
<name>A0A2S3I5E5_9POAL</name>
<gene>
    <name evidence="2" type="ORF">PAHAL_7G081400</name>
</gene>
<dbReference type="PANTHER" id="PTHR21277:SF22">
    <property type="entry name" value="TRANSCRIPTIONAL REGULATOR OF RNA POLII SAGA SUBUNIT"/>
    <property type="match status" value="1"/>
</dbReference>
<dbReference type="GO" id="GO:0000124">
    <property type="term" value="C:SAGA complex"/>
    <property type="evidence" value="ECO:0007669"/>
    <property type="project" value="TreeGrafter"/>
</dbReference>
<dbReference type="Gramene" id="PVH34984">
    <property type="protein sequence ID" value="PVH34984"/>
    <property type="gene ID" value="PAHAL_7G081400"/>
</dbReference>
<accession>A0A2S3I5E5</accession>
<evidence type="ECO:0000313" key="2">
    <source>
        <dbReference type="EMBL" id="PAN37326.1"/>
    </source>
</evidence>
<organism evidence="2">
    <name type="scientific">Panicum hallii</name>
    <dbReference type="NCBI Taxonomy" id="206008"/>
    <lineage>
        <taxon>Eukaryota</taxon>
        <taxon>Viridiplantae</taxon>
        <taxon>Streptophyta</taxon>
        <taxon>Embryophyta</taxon>
        <taxon>Tracheophyta</taxon>
        <taxon>Spermatophyta</taxon>
        <taxon>Magnoliopsida</taxon>
        <taxon>Liliopsida</taxon>
        <taxon>Poales</taxon>
        <taxon>Poaceae</taxon>
        <taxon>PACMAD clade</taxon>
        <taxon>Panicoideae</taxon>
        <taxon>Panicodae</taxon>
        <taxon>Paniceae</taxon>
        <taxon>Panicinae</taxon>
        <taxon>Panicum</taxon>
        <taxon>Panicum sect. Panicum</taxon>
    </lineage>
</organism>
<dbReference type="GO" id="GO:0003713">
    <property type="term" value="F:transcription coactivator activity"/>
    <property type="evidence" value="ECO:0007669"/>
    <property type="project" value="TreeGrafter"/>
</dbReference>
<dbReference type="Gramene" id="PVH34986">
    <property type="protein sequence ID" value="PVH34986"/>
    <property type="gene ID" value="PAHAL_7G081400"/>
</dbReference>
<dbReference type="PANTHER" id="PTHR21277">
    <property type="entry name" value="TRANSCRIPTIONAL ADAPTER 1"/>
    <property type="match status" value="1"/>
</dbReference>
<dbReference type="EMBL" id="CM008052">
    <property type="protein sequence ID" value="PVH34985.1"/>
    <property type="molecule type" value="Genomic_DNA"/>
</dbReference>
<dbReference type="Gramene" id="PVH34987">
    <property type="protein sequence ID" value="PVH34987"/>
    <property type="gene ID" value="PAHAL_7G081400"/>
</dbReference>
<dbReference type="CDD" id="cd22933">
    <property type="entry name" value="HFD_HFI1"/>
    <property type="match status" value="1"/>
</dbReference>
<dbReference type="Gramene" id="PVH34983">
    <property type="protein sequence ID" value="PVH34983"/>
    <property type="gene ID" value="PAHAL_7G081400"/>
</dbReference>
<dbReference type="Proteomes" id="UP000243499">
    <property type="component" value="Chromosome 7"/>
</dbReference>